<reference evidence="3" key="1">
    <citation type="submission" date="2022-11" db="UniProtKB">
        <authorList>
            <consortium name="WormBaseParasite"/>
        </authorList>
    </citation>
    <scope>IDENTIFICATION</scope>
</reference>
<dbReference type="Proteomes" id="UP000887561">
    <property type="component" value="Unplaced"/>
</dbReference>
<keyword evidence="1" id="KW-0732">Signal</keyword>
<dbReference type="InterPro" id="IPR017853">
    <property type="entry name" value="GH"/>
</dbReference>
<proteinExistence type="predicted"/>
<dbReference type="SUPFAM" id="SSF51445">
    <property type="entry name" value="(Trans)glycosidases"/>
    <property type="match status" value="1"/>
</dbReference>
<feature type="chain" id="PRO_5037297227" evidence="1">
    <location>
        <begin position="20"/>
        <end position="183"/>
    </location>
</feature>
<organism evidence="2 3">
    <name type="scientific">Meloidogyne javanica</name>
    <name type="common">Root-knot nematode worm</name>
    <dbReference type="NCBI Taxonomy" id="6303"/>
    <lineage>
        <taxon>Eukaryota</taxon>
        <taxon>Metazoa</taxon>
        <taxon>Ecdysozoa</taxon>
        <taxon>Nematoda</taxon>
        <taxon>Chromadorea</taxon>
        <taxon>Rhabditida</taxon>
        <taxon>Tylenchina</taxon>
        <taxon>Tylenchomorpha</taxon>
        <taxon>Tylenchoidea</taxon>
        <taxon>Meloidogynidae</taxon>
        <taxon>Meloidogyninae</taxon>
        <taxon>Meloidogyne</taxon>
        <taxon>Meloidogyne incognita group</taxon>
    </lineage>
</organism>
<dbReference type="Gene3D" id="3.20.20.80">
    <property type="entry name" value="Glycosidases"/>
    <property type="match status" value="1"/>
</dbReference>
<keyword evidence="2" id="KW-1185">Reference proteome</keyword>
<evidence type="ECO:0000313" key="2">
    <source>
        <dbReference type="Proteomes" id="UP000887561"/>
    </source>
</evidence>
<name>A0A915LQV9_MELJA</name>
<evidence type="ECO:0000256" key="1">
    <source>
        <dbReference type="SAM" id="SignalP"/>
    </source>
</evidence>
<dbReference type="WBParaSite" id="scaffold16861_cov154.g18414">
    <property type="protein sequence ID" value="scaffold16861_cov154.g18414"/>
    <property type="gene ID" value="scaffold16861_cov154.g18414"/>
</dbReference>
<accession>A0A915LQV9</accession>
<dbReference type="AlphaFoldDB" id="A0A915LQV9"/>
<evidence type="ECO:0000313" key="3">
    <source>
        <dbReference type="WBParaSite" id="scaffold16861_cov154.g18414"/>
    </source>
</evidence>
<sequence>MSIFYTLIFLFYLFNKASSLDKVTVDKQQILVNGKPFIANGAAGNVRFDLLKQLGGNVIRTYGDEIDQIIGPASKAGLKIVAGFWLGQVSQGYMADQLAKLELFVKKYMNNPAILCWGIGNEVEFGATNSAQTVAVWKAINTASELVRRLDPNHPTMTVVADVGKDMKSGKATEIKKYAPSIQ</sequence>
<feature type="signal peptide" evidence="1">
    <location>
        <begin position="1"/>
        <end position="19"/>
    </location>
</feature>
<protein>
    <submittedName>
        <fullName evidence="3">Glycoside hydrolase family 2 catalytic domain-containing protein</fullName>
    </submittedName>
</protein>